<sequence>MNGMDEMRTMRIVNKNKVDTFTCDTFPLIGRSAGVHMAARPHTVPVPAYFRSEPILKILQEIENEARGPLAKTRPPQKNHLQENVRRLKEIEARHKMAQRQPLKAHKAPMPEKSLPRLEPPRTAGAPRPLHPSRSLPQISQPFDVSSQESESIRSDSASHVSCRSKQKTKSEVKHRPGQIPNYLVERRRQWEEAREEERRREEVAAVVPEGYSLLPDEERLETLELLKKNRDELVQSLSSLPVRNDTLRLRRCREELEKQLAKVDEGLKIFAKPKVLIKHDT</sequence>
<organism evidence="8 9">
    <name type="scientific">Oedothorax gibbosus</name>
    <dbReference type="NCBI Taxonomy" id="931172"/>
    <lineage>
        <taxon>Eukaryota</taxon>
        <taxon>Metazoa</taxon>
        <taxon>Ecdysozoa</taxon>
        <taxon>Arthropoda</taxon>
        <taxon>Chelicerata</taxon>
        <taxon>Arachnida</taxon>
        <taxon>Araneae</taxon>
        <taxon>Araneomorphae</taxon>
        <taxon>Entelegynae</taxon>
        <taxon>Araneoidea</taxon>
        <taxon>Linyphiidae</taxon>
        <taxon>Erigoninae</taxon>
        <taxon>Oedothorax</taxon>
    </lineage>
</organism>
<dbReference type="PANTHER" id="PTHR21490">
    <property type="entry name" value="ENKURIN-RELATED"/>
    <property type="match status" value="1"/>
</dbReference>
<evidence type="ECO:0000256" key="1">
    <source>
        <dbReference type="ARBA" id="ARBA00004138"/>
    </source>
</evidence>
<comment type="caution">
    <text evidence="8">The sequence shown here is derived from an EMBL/GenBank/DDBJ whole genome shotgun (WGS) entry which is preliminary data.</text>
</comment>
<dbReference type="InterPro" id="IPR052102">
    <property type="entry name" value="Enkurin_domain-protein"/>
</dbReference>
<evidence type="ECO:0000259" key="7">
    <source>
        <dbReference type="PROSITE" id="PS51665"/>
    </source>
</evidence>
<dbReference type="AlphaFoldDB" id="A0AAV6U753"/>
<evidence type="ECO:0000256" key="6">
    <source>
        <dbReference type="SAM" id="MobiDB-lite"/>
    </source>
</evidence>
<keyword evidence="3" id="KW-0963">Cytoplasm</keyword>
<feature type="domain" description="Enkurin" evidence="7">
    <location>
        <begin position="187"/>
        <end position="279"/>
    </location>
</feature>
<feature type="compositionally biased region" description="Low complexity" evidence="6">
    <location>
        <begin position="146"/>
        <end position="159"/>
    </location>
</feature>
<dbReference type="PROSITE" id="PS51665">
    <property type="entry name" value="ENKURIN"/>
    <property type="match status" value="1"/>
</dbReference>
<evidence type="ECO:0000256" key="4">
    <source>
        <dbReference type="ARBA" id="ARBA00023212"/>
    </source>
</evidence>
<dbReference type="GO" id="GO:0005929">
    <property type="term" value="C:cilium"/>
    <property type="evidence" value="ECO:0007669"/>
    <property type="project" value="UniProtKB-SubCell"/>
</dbReference>
<comment type="subcellular location">
    <subcellularLocation>
        <location evidence="1">Cell projection</location>
        <location evidence="1">Cilium</location>
    </subcellularLocation>
    <subcellularLocation>
        <location evidence="2">Cytoplasm</location>
        <location evidence="2">Cytoskeleton</location>
    </subcellularLocation>
</comment>
<dbReference type="EMBL" id="JAFNEN010000598">
    <property type="protein sequence ID" value="KAG8179897.1"/>
    <property type="molecule type" value="Genomic_DNA"/>
</dbReference>
<feature type="region of interest" description="Disordered" evidence="6">
    <location>
        <begin position="96"/>
        <end position="181"/>
    </location>
</feature>
<keyword evidence="9" id="KW-1185">Reference proteome</keyword>
<evidence type="ECO:0000256" key="2">
    <source>
        <dbReference type="ARBA" id="ARBA00004245"/>
    </source>
</evidence>
<proteinExistence type="predicted"/>
<evidence type="ECO:0000256" key="3">
    <source>
        <dbReference type="ARBA" id="ARBA00022490"/>
    </source>
</evidence>
<dbReference type="PANTHER" id="PTHR21490:SF2">
    <property type="entry name" value="ENKURIN DOMAIN-CONTAINING PROTEIN 1"/>
    <property type="match status" value="1"/>
</dbReference>
<dbReference type="InterPro" id="IPR027012">
    <property type="entry name" value="Enkurin_dom"/>
</dbReference>
<evidence type="ECO:0000313" key="8">
    <source>
        <dbReference type="EMBL" id="KAG8179897.1"/>
    </source>
</evidence>
<keyword evidence="4" id="KW-0206">Cytoskeleton</keyword>
<name>A0AAV6U753_9ARAC</name>
<protein>
    <recommendedName>
        <fullName evidence="7">Enkurin domain-containing protein</fullName>
    </recommendedName>
</protein>
<evidence type="ECO:0000256" key="5">
    <source>
        <dbReference type="ARBA" id="ARBA00023273"/>
    </source>
</evidence>
<reference evidence="8 9" key="1">
    <citation type="journal article" date="2022" name="Nat. Ecol. Evol.">
        <title>A masculinizing supergene underlies an exaggerated male reproductive morph in a spider.</title>
        <authorList>
            <person name="Hendrickx F."/>
            <person name="De Corte Z."/>
            <person name="Sonet G."/>
            <person name="Van Belleghem S.M."/>
            <person name="Kostlbacher S."/>
            <person name="Vangestel C."/>
        </authorList>
    </citation>
    <scope>NUCLEOTIDE SEQUENCE [LARGE SCALE GENOMIC DNA]</scope>
    <source>
        <strain evidence="8">W744_W776</strain>
    </source>
</reference>
<dbReference type="GO" id="GO:0005881">
    <property type="term" value="C:cytoplasmic microtubule"/>
    <property type="evidence" value="ECO:0007669"/>
    <property type="project" value="TreeGrafter"/>
</dbReference>
<keyword evidence="5" id="KW-0966">Cell projection</keyword>
<dbReference type="Proteomes" id="UP000827092">
    <property type="component" value="Unassembled WGS sequence"/>
</dbReference>
<dbReference type="Pfam" id="PF13864">
    <property type="entry name" value="Enkurin"/>
    <property type="match status" value="1"/>
</dbReference>
<gene>
    <name evidence="8" type="ORF">JTE90_017429</name>
</gene>
<evidence type="ECO:0000313" key="9">
    <source>
        <dbReference type="Proteomes" id="UP000827092"/>
    </source>
</evidence>
<accession>A0AAV6U753</accession>
<feature type="compositionally biased region" description="Polar residues" evidence="6">
    <location>
        <begin position="135"/>
        <end position="145"/>
    </location>
</feature>